<dbReference type="InterPro" id="IPR022764">
    <property type="entry name" value="Peptidase_S54_rhomboid_dom"/>
</dbReference>
<evidence type="ECO:0000313" key="10">
    <source>
        <dbReference type="EMBL" id="KAL1852126.1"/>
    </source>
</evidence>
<feature type="region of interest" description="Disordered" evidence="7">
    <location>
        <begin position="559"/>
        <end position="582"/>
    </location>
</feature>
<dbReference type="InterPro" id="IPR035952">
    <property type="entry name" value="Rhomboid-like_sf"/>
</dbReference>
<dbReference type="InterPro" id="IPR050925">
    <property type="entry name" value="Rhomboid_protease_S54"/>
</dbReference>
<gene>
    <name evidence="10" type="ORF">Daus18300_012273</name>
</gene>
<dbReference type="EMBL" id="JAWRVE010000163">
    <property type="protein sequence ID" value="KAL1852126.1"/>
    <property type="molecule type" value="Genomic_DNA"/>
</dbReference>
<keyword evidence="3 8" id="KW-0812">Transmembrane</keyword>
<evidence type="ECO:0000256" key="7">
    <source>
        <dbReference type="SAM" id="MobiDB-lite"/>
    </source>
</evidence>
<feature type="transmembrane region" description="Helical" evidence="8">
    <location>
        <begin position="390"/>
        <end position="410"/>
    </location>
</feature>
<organism evidence="10 11">
    <name type="scientific">Diaporthe australafricana</name>
    <dbReference type="NCBI Taxonomy" id="127596"/>
    <lineage>
        <taxon>Eukaryota</taxon>
        <taxon>Fungi</taxon>
        <taxon>Dikarya</taxon>
        <taxon>Ascomycota</taxon>
        <taxon>Pezizomycotina</taxon>
        <taxon>Sordariomycetes</taxon>
        <taxon>Sordariomycetidae</taxon>
        <taxon>Diaporthales</taxon>
        <taxon>Diaporthaceae</taxon>
        <taxon>Diaporthe</taxon>
    </lineage>
</organism>
<evidence type="ECO:0000256" key="3">
    <source>
        <dbReference type="ARBA" id="ARBA00022692"/>
    </source>
</evidence>
<keyword evidence="5 8" id="KW-1133">Transmembrane helix</keyword>
<sequence length="582" mass="63973">MSTFLGVSCCLRSAPALRYKLQNQARAVGSVVTKAAIFKPLAGSPRFISSLWVVSRNNRPGEHVRALTRSQVQQPWHSSTRRIDHQRRTFFGSSRVVTHYVDLPPGYDDEEGLAFSTDGDLDKADINAIFKGSSDLTISGANRLLRILHGRRVAGSLEDPELQENTAFYTDREIQQALDYLREKVPVNEITNAGLRAEDELRVLENAAESEADADDAQKDVSASGKSSSWSLYKESENKNVYGDSILDKIRARNIAKREAEEKAAEEKRKQEEEAGQQNWGGLATTGGQGARQVAMSPKEEAYRAEASSGLEDVPETPRWRVLLPTTVFVAALVPLLWWASGFYSAPAEDRRLLPWVTQENATVYGLLLLNLAVFVAWRRMGAWRLLNKWAIMDMVTPLPTGAVAAIFSHQATSHLAENMFMLWLLGGLLLGGGDANRAEYLTVFVASGAAGFLASLYKCVLTGHLTYGLGASSAIFGVVCCYFWLHRFEGFKILDLPPDPANGIQGLGIVGLIVGMNLIPAFRSLPGQKDWISHFGGIATGIGFATLIEGRQKERENKNRMLEGKNVNKESGDTVEGTQKP</sequence>
<feature type="transmembrane region" description="Helical" evidence="8">
    <location>
        <begin position="441"/>
        <end position="459"/>
    </location>
</feature>
<dbReference type="SUPFAM" id="SSF144091">
    <property type="entry name" value="Rhomboid-like"/>
    <property type="match status" value="1"/>
</dbReference>
<comment type="subcellular location">
    <subcellularLocation>
        <location evidence="1">Membrane</location>
        <topology evidence="1">Multi-pass membrane protein</topology>
    </subcellularLocation>
</comment>
<dbReference type="Pfam" id="PF01694">
    <property type="entry name" value="Rhomboid"/>
    <property type="match status" value="1"/>
</dbReference>
<feature type="domain" description="Peptidase S54 rhomboid" evidence="9">
    <location>
        <begin position="404"/>
        <end position="548"/>
    </location>
</feature>
<comment type="caution">
    <text evidence="10">The sequence shown here is derived from an EMBL/GenBank/DDBJ whole genome shotgun (WGS) entry which is preliminary data.</text>
</comment>
<dbReference type="Gene3D" id="1.20.1540.10">
    <property type="entry name" value="Rhomboid-like"/>
    <property type="match status" value="1"/>
</dbReference>
<accession>A0ABR3W3E4</accession>
<evidence type="ECO:0000256" key="5">
    <source>
        <dbReference type="ARBA" id="ARBA00022989"/>
    </source>
</evidence>
<feature type="transmembrane region" description="Helical" evidence="8">
    <location>
        <begin position="362"/>
        <end position="378"/>
    </location>
</feature>
<feature type="region of interest" description="Disordered" evidence="7">
    <location>
        <begin position="261"/>
        <end position="299"/>
    </location>
</feature>
<feature type="transmembrane region" description="Helical" evidence="8">
    <location>
        <begin position="507"/>
        <end position="526"/>
    </location>
</feature>
<evidence type="ECO:0000259" key="9">
    <source>
        <dbReference type="Pfam" id="PF01694"/>
    </source>
</evidence>
<keyword evidence="4" id="KW-0378">Hydrolase</keyword>
<dbReference type="PANTHER" id="PTHR43731:SF14">
    <property type="entry name" value="PRESENILIN-ASSOCIATED RHOMBOID-LIKE PROTEIN, MITOCHONDRIAL"/>
    <property type="match status" value="1"/>
</dbReference>
<reference evidence="10 11" key="1">
    <citation type="journal article" date="2024" name="IMA Fungus">
        <title>IMA Genome - F19 : A genome assembly and annotation guide to empower mycologists, including annotated draft genome sequences of Ceratocystis pirilliformis, Diaporthe australafricana, Fusarium ophioides, Paecilomyces lecythidis, and Sporothrix stenoceras.</title>
        <authorList>
            <person name="Aylward J."/>
            <person name="Wilson A.M."/>
            <person name="Visagie C.M."/>
            <person name="Spraker J."/>
            <person name="Barnes I."/>
            <person name="Buitendag C."/>
            <person name="Ceriani C."/>
            <person name="Del Mar Angel L."/>
            <person name="du Plessis D."/>
            <person name="Fuchs T."/>
            <person name="Gasser K."/>
            <person name="Kramer D."/>
            <person name="Li W."/>
            <person name="Munsamy K."/>
            <person name="Piso A."/>
            <person name="Price J.L."/>
            <person name="Sonnekus B."/>
            <person name="Thomas C."/>
            <person name="van der Nest A."/>
            <person name="van Dijk A."/>
            <person name="van Heerden A."/>
            <person name="van Vuuren N."/>
            <person name="Yilmaz N."/>
            <person name="Duong T.A."/>
            <person name="van der Merwe N.A."/>
            <person name="Wingfield M.J."/>
            <person name="Wingfield B.D."/>
        </authorList>
    </citation>
    <scope>NUCLEOTIDE SEQUENCE [LARGE SCALE GENOMIC DNA]</scope>
    <source>
        <strain evidence="10 11">CMW 18300</strain>
    </source>
</reference>
<dbReference type="PANTHER" id="PTHR43731">
    <property type="entry name" value="RHOMBOID PROTEASE"/>
    <property type="match status" value="1"/>
</dbReference>
<dbReference type="Proteomes" id="UP001583177">
    <property type="component" value="Unassembled WGS sequence"/>
</dbReference>
<evidence type="ECO:0000256" key="4">
    <source>
        <dbReference type="ARBA" id="ARBA00022801"/>
    </source>
</evidence>
<evidence type="ECO:0000256" key="6">
    <source>
        <dbReference type="ARBA" id="ARBA00023136"/>
    </source>
</evidence>
<feature type="region of interest" description="Disordered" evidence="7">
    <location>
        <begin position="208"/>
        <end position="230"/>
    </location>
</feature>
<comment type="similarity">
    <text evidence="2">Belongs to the peptidase S54 family.</text>
</comment>
<feature type="transmembrane region" description="Helical" evidence="8">
    <location>
        <begin position="322"/>
        <end position="342"/>
    </location>
</feature>
<keyword evidence="11" id="KW-1185">Reference proteome</keyword>
<protein>
    <recommendedName>
        <fullName evidence="9">Peptidase S54 rhomboid domain-containing protein</fullName>
    </recommendedName>
</protein>
<feature type="compositionally biased region" description="Basic and acidic residues" evidence="7">
    <location>
        <begin position="559"/>
        <end position="573"/>
    </location>
</feature>
<feature type="transmembrane region" description="Helical" evidence="8">
    <location>
        <begin position="465"/>
        <end position="486"/>
    </location>
</feature>
<feature type="compositionally biased region" description="Basic and acidic residues" evidence="7">
    <location>
        <begin position="261"/>
        <end position="273"/>
    </location>
</feature>
<evidence type="ECO:0000256" key="1">
    <source>
        <dbReference type="ARBA" id="ARBA00004141"/>
    </source>
</evidence>
<evidence type="ECO:0000256" key="8">
    <source>
        <dbReference type="SAM" id="Phobius"/>
    </source>
</evidence>
<name>A0ABR3W3E4_9PEZI</name>
<evidence type="ECO:0000256" key="2">
    <source>
        <dbReference type="ARBA" id="ARBA00009045"/>
    </source>
</evidence>
<proteinExistence type="inferred from homology"/>
<keyword evidence="6 8" id="KW-0472">Membrane</keyword>
<evidence type="ECO:0000313" key="11">
    <source>
        <dbReference type="Proteomes" id="UP001583177"/>
    </source>
</evidence>